<dbReference type="GO" id="GO:0003824">
    <property type="term" value="F:catalytic activity"/>
    <property type="evidence" value="ECO:0007669"/>
    <property type="project" value="InterPro"/>
</dbReference>
<organism evidence="3 4">
    <name type="scientific">Nocardia aurantia</name>
    <dbReference type="NCBI Taxonomy" id="2585199"/>
    <lineage>
        <taxon>Bacteria</taxon>
        <taxon>Bacillati</taxon>
        <taxon>Actinomycetota</taxon>
        <taxon>Actinomycetes</taxon>
        <taxon>Mycobacteriales</taxon>
        <taxon>Nocardiaceae</taxon>
        <taxon>Nocardia</taxon>
    </lineage>
</organism>
<feature type="domain" description="HIT" evidence="2">
    <location>
        <begin position="42"/>
        <end position="113"/>
    </location>
</feature>
<dbReference type="Proteomes" id="UP000431401">
    <property type="component" value="Unassembled WGS sequence"/>
</dbReference>
<dbReference type="OrthoDB" id="9784774at2"/>
<keyword evidence="4" id="KW-1185">Reference proteome</keyword>
<comment type="caution">
    <text evidence="3">The sequence shown here is derived from an EMBL/GenBank/DDBJ whole genome shotgun (WGS) entry which is preliminary data.</text>
</comment>
<evidence type="ECO:0000313" key="3">
    <source>
        <dbReference type="EMBL" id="MQY27496.1"/>
    </source>
</evidence>
<evidence type="ECO:0000259" key="2">
    <source>
        <dbReference type="PROSITE" id="PS51084"/>
    </source>
</evidence>
<accession>A0A7K0DP18</accession>
<evidence type="ECO:0000313" key="4">
    <source>
        <dbReference type="Proteomes" id="UP000431401"/>
    </source>
</evidence>
<dbReference type="InterPro" id="IPR036265">
    <property type="entry name" value="HIT-like_sf"/>
</dbReference>
<sequence>MGESCPICAKHRGLGPLVGPVIFAGELVVVSHRPLTEGAPIPGYLFVETRRHAPTLADLTGAEAAAVGGAAARAAYALRSELEPEFVFSAITGRSVPHFHQHVFARPAGTPATIPWYDVGSWEDGPRVNDSSLAALCARLATHFEQPWPG</sequence>
<dbReference type="Gene3D" id="3.30.428.10">
    <property type="entry name" value="HIT-like"/>
    <property type="match status" value="1"/>
</dbReference>
<proteinExistence type="predicted"/>
<name>A0A7K0DP18_9NOCA</name>
<dbReference type="EMBL" id="WEGI01000006">
    <property type="protein sequence ID" value="MQY27496.1"/>
    <property type="molecule type" value="Genomic_DNA"/>
</dbReference>
<protein>
    <recommendedName>
        <fullName evidence="2">HIT domain-containing protein</fullName>
    </recommendedName>
</protein>
<dbReference type="AlphaFoldDB" id="A0A7K0DP18"/>
<dbReference type="SUPFAM" id="SSF54197">
    <property type="entry name" value="HIT-like"/>
    <property type="match status" value="1"/>
</dbReference>
<evidence type="ECO:0000256" key="1">
    <source>
        <dbReference type="PROSITE-ProRule" id="PRU00464"/>
    </source>
</evidence>
<gene>
    <name evidence="3" type="ORF">NRB56_30790</name>
</gene>
<dbReference type="PROSITE" id="PS51084">
    <property type="entry name" value="HIT_2"/>
    <property type="match status" value="1"/>
</dbReference>
<reference evidence="3 4" key="1">
    <citation type="submission" date="2019-10" db="EMBL/GenBank/DDBJ databases">
        <title>Nocardia macrotermitis sp. nov. and Nocardia aurantia sp. nov., isolated from the gut of fungus growing-termite Macrotermes natalensis.</title>
        <authorList>
            <person name="Benndorf R."/>
            <person name="Schwitalla J."/>
            <person name="Martin K."/>
            <person name="De Beer W."/>
            <person name="Kaster A.-K."/>
            <person name="Vollmers J."/>
            <person name="Poulsen M."/>
            <person name="Beemelmanns C."/>
        </authorList>
    </citation>
    <scope>NUCLEOTIDE SEQUENCE [LARGE SCALE GENOMIC DNA]</scope>
    <source>
        <strain evidence="3 4">RB56</strain>
    </source>
</reference>
<feature type="short sequence motif" description="Histidine triad motif" evidence="1">
    <location>
        <begin position="98"/>
        <end position="102"/>
    </location>
</feature>
<dbReference type="InterPro" id="IPR011146">
    <property type="entry name" value="HIT-like"/>
</dbReference>